<dbReference type="Gene3D" id="1.10.260.40">
    <property type="entry name" value="lambda repressor-like DNA-binding domains"/>
    <property type="match status" value="1"/>
</dbReference>
<dbReference type="InterPro" id="IPR043917">
    <property type="entry name" value="DUF5753"/>
</dbReference>
<dbReference type="CDD" id="cd00093">
    <property type="entry name" value="HTH_XRE"/>
    <property type="match status" value="1"/>
</dbReference>
<keyword evidence="3" id="KW-1185">Reference proteome</keyword>
<dbReference type="Pfam" id="PF13560">
    <property type="entry name" value="HTH_31"/>
    <property type="match status" value="1"/>
</dbReference>
<dbReference type="Pfam" id="PF19054">
    <property type="entry name" value="DUF5753"/>
    <property type="match status" value="1"/>
</dbReference>
<comment type="caution">
    <text evidence="2">The sequence shown here is derived from an EMBL/GenBank/DDBJ whole genome shotgun (WGS) entry which is preliminary data.</text>
</comment>
<feature type="domain" description="HTH cro/C1-type" evidence="1">
    <location>
        <begin position="19"/>
        <end position="74"/>
    </location>
</feature>
<dbReference type="InterPro" id="IPR010982">
    <property type="entry name" value="Lambda_DNA-bd_dom_sf"/>
</dbReference>
<dbReference type="SMART" id="SM00530">
    <property type="entry name" value="HTH_XRE"/>
    <property type="match status" value="1"/>
</dbReference>
<evidence type="ECO:0000313" key="3">
    <source>
        <dbReference type="Proteomes" id="UP001501251"/>
    </source>
</evidence>
<gene>
    <name evidence="2" type="ORF">GCM10022252_70630</name>
</gene>
<dbReference type="Proteomes" id="UP001501251">
    <property type="component" value="Unassembled WGS sequence"/>
</dbReference>
<dbReference type="SUPFAM" id="SSF47413">
    <property type="entry name" value="lambda repressor-like DNA-binding domains"/>
    <property type="match status" value="1"/>
</dbReference>
<accession>A0ABP8BHV3</accession>
<evidence type="ECO:0000259" key="1">
    <source>
        <dbReference type="PROSITE" id="PS50943"/>
    </source>
</evidence>
<reference evidence="3" key="1">
    <citation type="journal article" date="2019" name="Int. J. Syst. Evol. Microbiol.">
        <title>The Global Catalogue of Microorganisms (GCM) 10K type strain sequencing project: providing services to taxonomists for standard genome sequencing and annotation.</title>
        <authorList>
            <consortium name="The Broad Institute Genomics Platform"/>
            <consortium name="The Broad Institute Genome Sequencing Center for Infectious Disease"/>
            <person name="Wu L."/>
            <person name="Ma J."/>
        </authorList>
    </citation>
    <scope>NUCLEOTIDE SEQUENCE [LARGE SCALE GENOMIC DNA]</scope>
    <source>
        <strain evidence="3">JCM 17388</strain>
    </source>
</reference>
<proteinExistence type="predicted"/>
<name>A0ABP8BHV3_9ACTN</name>
<protein>
    <submittedName>
        <fullName evidence="2">Helix-turn-helix transcriptional regulator</fullName>
    </submittedName>
</protein>
<dbReference type="RefSeq" id="WP_344922610.1">
    <property type="nucleotide sequence ID" value="NZ_BAABAQ010000017.1"/>
</dbReference>
<dbReference type="InterPro" id="IPR001387">
    <property type="entry name" value="Cro/C1-type_HTH"/>
</dbReference>
<organism evidence="2 3">
    <name type="scientific">Streptosporangium oxazolinicum</name>
    <dbReference type="NCBI Taxonomy" id="909287"/>
    <lineage>
        <taxon>Bacteria</taxon>
        <taxon>Bacillati</taxon>
        <taxon>Actinomycetota</taxon>
        <taxon>Actinomycetes</taxon>
        <taxon>Streptosporangiales</taxon>
        <taxon>Streptosporangiaceae</taxon>
        <taxon>Streptosporangium</taxon>
    </lineage>
</organism>
<sequence>MTYSGQSPTVRRRRLAAELRSLREAAGLTMEEVAQALDMSRATVSRLETGKTARPRPRDIRDILDLYGAEDAHREAVMDLVRGARERGWWEQYKGVFTGSYVGLEAEASSIDTFEPLVIPGLLQTSAYTAELIRASLSYDPAELDKRLEARMRRQEILQRPNPPRYRAIIDEAALLRTMSKKEVMRDQLRKLIDTQPLEHVTIQVIPMSAGPHVGMWGQFVILGFPDPTDQNVVYVETPTDNLYLEEPEQLERYNLMMQRLVANALGADASIAYLSELIDRL</sequence>
<dbReference type="EMBL" id="BAABAQ010000017">
    <property type="protein sequence ID" value="GAA4207246.1"/>
    <property type="molecule type" value="Genomic_DNA"/>
</dbReference>
<evidence type="ECO:0000313" key="2">
    <source>
        <dbReference type="EMBL" id="GAA4207246.1"/>
    </source>
</evidence>
<dbReference type="PROSITE" id="PS50943">
    <property type="entry name" value="HTH_CROC1"/>
    <property type="match status" value="1"/>
</dbReference>